<dbReference type="SUPFAM" id="SSF53756">
    <property type="entry name" value="UDP-Glycosyltransferase/glycogen phosphorylase"/>
    <property type="match status" value="1"/>
</dbReference>
<keyword evidence="3" id="KW-0808">Transferase</keyword>
<dbReference type="AlphaFoldDB" id="A0A6C2TVW0"/>
<proteinExistence type="predicted"/>
<evidence type="ECO:0000259" key="2">
    <source>
        <dbReference type="Pfam" id="PF13439"/>
    </source>
</evidence>
<organism evidence="3 4">
    <name type="scientific">Pontiella desulfatans</name>
    <dbReference type="NCBI Taxonomy" id="2750659"/>
    <lineage>
        <taxon>Bacteria</taxon>
        <taxon>Pseudomonadati</taxon>
        <taxon>Kiritimatiellota</taxon>
        <taxon>Kiritimatiellia</taxon>
        <taxon>Kiritimatiellales</taxon>
        <taxon>Pontiellaceae</taxon>
        <taxon>Pontiella</taxon>
    </lineage>
</organism>
<evidence type="ECO:0000259" key="1">
    <source>
        <dbReference type="Pfam" id="PF00534"/>
    </source>
</evidence>
<evidence type="ECO:0000313" key="4">
    <source>
        <dbReference type="Proteomes" id="UP000366872"/>
    </source>
</evidence>
<sequence>MKVCDIVQFYSALSGGVKRYIDDKARYYATQPDIEHVLIVPSHRNAVRTEGCTRIHEVKSLPVIGSKSYRLLLSPLRIKKIIKAEQPNIIEVGDPCQTAWIVQSIAKRLNIPVVAYYHSDYPRAAGRTITKYFGKYIGLVSIQVINSYLLRLYNHMAATIEATRKGRKLLIKLGIKRVIQVPLGTDIERFHPVEQRSGVLNDLGVGEDTKLLLYVGRMAREKNVVPLTEMMKLFAEQDNVVLLMVGDGEQGDLVRLAAWENRNIIWHPYCNSPELLSVFYSAADVFVHPGTNETYGLVSLEAQACGAPVVAVKGGGVDSTLQYDPDAVFAAEATPRALKNAVDEQLKRKEDFEDRHARRERVIRYYGRDTTCGLLVDLYEVVLAEHHGASNEPIETFQALEPTGR</sequence>
<dbReference type="PANTHER" id="PTHR45947:SF3">
    <property type="entry name" value="SULFOQUINOVOSYL TRANSFERASE SQD2"/>
    <property type="match status" value="1"/>
</dbReference>
<feature type="domain" description="Glycosyltransferase subfamily 4-like N-terminal" evidence="2">
    <location>
        <begin position="15"/>
        <end position="189"/>
    </location>
</feature>
<accession>A0A6C2TVW0</accession>
<dbReference type="Proteomes" id="UP000366872">
    <property type="component" value="Unassembled WGS sequence"/>
</dbReference>
<reference evidence="3 4" key="1">
    <citation type="submission" date="2019-04" db="EMBL/GenBank/DDBJ databases">
        <authorList>
            <person name="Van Vliet M D."/>
        </authorList>
    </citation>
    <scope>NUCLEOTIDE SEQUENCE [LARGE SCALE GENOMIC DNA]</scope>
    <source>
        <strain evidence="3 4">F1</strain>
    </source>
</reference>
<protein>
    <submittedName>
        <fullName evidence="3">GDP-mannose-dependent alpha-mannosyltransferase</fullName>
    </submittedName>
</protein>
<feature type="domain" description="Glycosyl transferase family 1" evidence="1">
    <location>
        <begin position="203"/>
        <end position="357"/>
    </location>
</feature>
<dbReference type="Pfam" id="PF13439">
    <property type="entry name" value="Glyco_transf_4"/>
    <property type="match status" value="1"/>
</dbReference>
<dbReference type="RefSeq" id="WP_136077437.1">
    <property type="nucleotide sequence ID" value="NZ_CAAHFG010000001.1"/>
</dbReference>
<dbReference type="InterPro" id="IPR050194">
    <property type="entry name" value="Glycosyltransferase_grp1"/>
</dbReference>
<dbReference type="GO" id="GO:0016757">
    <property type="term" value="F:glycosyltransferase activity"/>
    <property type="evidence" value="ECO:0007669"/>
    <property type="project" value="UniProtKB-KW"/>
</dbReference>
<dbReference type="InterPro" id="IPR028098">
    <property type="entry name" value="Glyco_trans_4-like_N"/>
</dbReference>
<evidence type="ECO:0000313" key="3">
    <source>
        <dbReference type="EMBL" id="VGO11697.1"/>
    </source>
</evidence>
<dbReference type="Pfam" id="PF00534">
    <property type="entry name" value="Glycos_transf_1"/>
    <property type="match status" value="1"/>
</dbReference>
<name>A0A6C2TVW0_PONDE</name>
<keyword evidence="3" id="KW-0328">Glycosyltransferase</keyword>
<dbReference type="PANTHER" id="PTHR45947">
    <property type="entry name" value="SULFOQUINOVOSYL TRANSFERASE SQD2"/>
    <property type="match status" value="1"/>
</dbReference>
<dbReference type="InterPro" id="IPR001296">
    <property type="entry name" value="Glyco_trans_1"/>
</dbReference>
<dbReference type="EMBL" id="CAAHFG010000001">
    <property type="protein sequence ID" value="VGO11697.1"/>
    <property type="molecule type" value="Genomic_DNA"/>
</dbReference>
<keyword evidence="4" id="KW-1185">Reference proteome</keyword>
<dbReference type="Gene3D" id="3.40.50.2000">
    <property type="entry name" value="Glycogen Phosphorylase B"/>
    <property type="match status" value="2"/>
</dbReference>
<gene>
    <name evidence="3" type="primary">mgtA</name>
    <name evidence="3" type="ORF">PDESU_00243</name>
</gene>